<name>A0ABU0RPV4_9ACTN</name>
<evidence type="ECO:0000313" key="2">
    <source>
        <dbReference type="Proteomes" id="UP001223072"/>
    </source>
</evidence>
<accession>A0ABU0RPV4</accession>
<dbReference type="EMBL" id="JAUSZS010000004">
    <property type="protein sequence ID" value="MDQ0933989.1"/>
    <property type="molecule type" value="Genomic_DNA"/>
</dbReference>
<reference evidence="1 2" key="1">
    <citation type="submission" date="2023-07" db="EMBL/GenBank/DDBJ databases">
        <title>Comparative genomics of wheat-associated soil bacteria to identify genetic determinants of phenazine resistance.</title>
        <authorList>
            <person name="Mouncey N."/>
        </authorList>
    </citation>
    <scope>NUCLEOTIDE SEQUENCE [LARGE SCALE GENOMIC DNA]</scope>
    <source>
        <strain evidence="1 2">W2I16</strain>
    </source>
</reference>
<comment type="caution">
    <text evidence="1">The sequence shown here is derived from an EMBL/GenBank/DDBJ whole genome shotgun (WGS) entry which is preliminary data.</text>
</comment>
<evidence type="ECO:0000313" key="1">
    <source>
        <dbReference type="EMBL" id="MDQ0933989.1"/>
    </source>
</evidence>
<proteinExistence type="predicted"/>
<sequence length="187" mass="18517">MTVTVAVRVTLVAIGSVAVTRPVPALVLAARTAARSTAGTVAGTLPMVPMAAALSRAGSMIVPTARSRTGASAAVRNGKGAELTGPRTLGPEILALMAIRAPTTALARPCSGPVAAIDPPAGPVSGAGTRSGRPACDTVAAARPGAGLGTASARWLGGRVRGSLRRGHRPIIARTAGGLCSPRPNRR</sequence>
<dbReference type="Proteomes" id="UP001223072">
    <property type="component" value="Unassembled WGS sequence"/>
</dbReference>
<keyword evidence="2" id="KW-1185">Reference proteome</keyword>
<organism evidence="1 2">
    <name type="scientific">Streptomyces turgidiscabies</name>
    <dbReference type="NCBI Taxonomy" id="85558"/>
    <lineage>
        <taxon>Bacteria</taxon>
        <taxon>Bacillati</taxon>
        <taxon>Actinomycetota</taxon>
        <taxon>Actinomycetes</taxon>
        <taxon>Kitasatosporales</taxon>
        <taxon>Streptomycetaceae</taxon>
        <taxon>Streptomyces</taxon>
    </lineage>
</organism>
<gene>
    <name evidence="1" type="ORF">QFZ49_003929</name>
</gene>
<protein>
    <recommendedName>
        <fullName evidence="3">Secreted protein</fullName>
    </recommendedName>
</protein>
<evidence type="ECO:0008006" key="3">
    <source>
        <dbReference type="Google" id="ProtNLM"/>
    </source>
</evidence>